<dbReference type="Proteomes" id="UP000639643">
    <property type="component" value="Unassembled WGS sequence"/>
</dbReference>
<name>A0A8H6K0B8_9PEZI</name>
<feature type="region of interest" description="Disordered" evidence="1">
    <location>
        <begin position="91"/>
        <end position="121"/>
    </location>
</feature>
<accession>A0A8H6K0B8</accession>
<organism evidence="3 4">
    <name type="scientific">Colletotrichum musicola</name>
    <dbReference type="NCBI Taxonomy" id="2175873"/>
    <lineage>
        <taxon>Eukaryota</taxon>
        <taxon>Fungi</taxon>
        <taxon>Dikarya</taxon>
        <taxon>Ascomycota</taxon>
        <taxon>Pezizomycotina</taxon>
        <taxon>Sordariomycetes</taxon>
        <taxon>Hypocreomycetidae</taxon>
        <taxon>Glomerellales</taxon>
        <taxon>Glomerellaceae</taxon>
        <taxon>Colletotrichum</taxon>
        <taxon>Colletotrichum orchidearum species complex</taxon>
    </lineage>
</organism>
<comment type="caution">
    <text evidence="3">The sequence shown here is derived from an EMBL/GenBank/DDBJ whole genome shotgun (WGS) entry which is preliminary data.</text>
</comment>
<keyword evidence="4" id="KW-1185">Reference proteome</keyword>
<feature type="signal peptide" evidence="2">
    <location>
        <begin position="1"/>
        <end position="23"/>
    </location>
</feature>
<evidence type="ECO:0000256" key="2">
    <source>
        <dbReference type="SAM" id="SignalP"/>
    </source>
</evidence>
<feature type="chain" id="PRO_5034365800" evidence="2">
    <location>
        <begin position="24"/>
        <end position="182"/>
    </location>
</feature>
<protein>
    <submittedName>
        <fullName evidence="3">Uncharacterized protein</fullName>
    </submittedName>
</protein>
<evidence type="ECO:0000256" key="1">
    <source>
        <dbReference type="SAM" id="MobiDB-lite"/>
    </source>
</evidence>
<keyword evidence="2" id="KW-0732">Signal</keyword>
<evidence type="ECO:0000313" key="3">
    <source>
        <dbReference type="EMBL" id="KAF6822385.1"/>
    </source>
</evidence>
<evidence type="ECO:0000313" key="4">
    <source>
        <dbReference type="Proteomes" id="UP000639643"/>
    </source>
</evidence>
<proteinExistence type="predicted"/>
<dbReference type="AlphaFoldDB" id="A0A8H6K0B8"/>
<sequence>MVFTLIFSLLALFVASLISIASAGVIELTQVSEQQPSAPAFNVETTISPAVVVSPLSDKDFETSDNGEPQTSIISDTRIALAARNSASPTVDSISTISMPPEVASGARESTSEHIGTSSKDVEESVTLASKSLEIYQIRSVQVGATSVDAHLEKRYINLQLALCVGSLPDAYTAAKIGESIE</sequence>
<reference evidence="3" key="1">
    <citation type="journal article" date="2020" name="Phytopathology">
        <title>Genome Sequence Resources of Colletotrichum truncatum, C. plurivorum, C. musicola, and C. sojae: Four Species Pathogenic to Soybean (Glycine max).</title>
        <authorList>
            <person name="Rogerio F."/>
            <person name="Boufleur T.R."/>
            <person name="Ciampi-Guillardi M."/>
            <person name="Sukno S.A."/>
            <person name="Thon M.R."/>
            <person name="Massola Junior N.S."/>
            <person name="Baroncelli R."/>
        </authorList>
    </citation>
    <scope>NUCLEOTIDE SEQUENCE</scope>
    <source>
        <strain evidence="3">LFN0074</strain>
    </source>
</reference>
<gene>
    <name evidence="3" type="ORF">CMUS01_11098</name>
</gene>
<dbReference type="EMBL" id="WIGM01000545">
    <property type="protein sequence ID" value="KAF6822385.1"/>
    <property type="molecule type" value="Genomic_DNA"/>
</dbReference>